<dbReference type="AlphaFoldDB" id="A0AAV4Q6C7"/>
<evidence type="ECO:0008006" key="4">
    <source>
        <dbReference type="Google" id="ProtNLM"/>
    </source>
</evidence>
<gene>
    <name evidence="2" type="ORF">CDAR_264371</name>
</gene>
<dbReference type="Proteomes" id="UP001054837">
    <property type="component" value="Unassembled WGS sequence"/>
</dbReference>
<organism evidence="2 3">
    <name type="scientific">Caerostris darwini</name>
    <dbReference type="NCBI Taxonomy" id="1538125"/>
    <lineage>
        <taxon>Eukaryota</taxon>
        <taxon>Metazoa</taxon>
        <taxon>Ecdysozoa</taxon>
        <taxon>Arthropoda</taxon>
        <taxon>Chelicerata</taxon>
        <taxon>Arachnida</taxon>
        <taxon>Araneae</taxon>
        <taxon>Araneomorphae</taxon>
        <taxon>Entelegynae</taxon>
        <taxon>Araneoidea</taxon>
        <taxon>Araneidae</taxon>
        <taxon>Caerostris</taxon>
    </lineage>
</organism>
<feature type="region of interest" description="Disordered" evidence="1">
    <location>
        <begin position="1"/>
        <end position="21"/>
    </location>
</feature>
<evidence type="ECO:0000313" key="2">
    <source>
        <dbReference type="EMBL" id="GIY03951.1"/>
    </source>
</evidence>
<dbReference type="EMBL" id="BPLQ01003866">
    <property type="protein sequence ID" value="GIY03951.1"/>
    <property type="molecule type" value="Genomic_DNA"/>
</dbReference>
<evidence type="ECO:0000313" key="3">
    <source>
        <dbReference type="Proteomes" id="UP001054837"/>
    </source>
</evidence>
<proteinExistence type="predicted"/>
<name>A0AAV4Q6C7_9ARAC</name>
<keyword evidence="3" id="KW-1185">Reference proteome</keyword>
<accession>A0AAV4Q6C7</accession>
<feature type="compositionally biased region" description="Basic residues" evidence="1">
    <location>
        <begin position="1"/>
        <end position="17"/>
    </location>
</feature>
<comment type="caution">
    <text evidence="2">The sequence shown here is derived from an EMBL/GenBank/DDBJ whole genome shotgun (WGS) entry which is preliminary data.</text>
</comment>
<evidence type="ECO:0000256" key="1">
    <source>
        <dbReference type="SAM" id="MobiDB-lite"/>
    </source>
</evidence>
<reference evidence="2 3" key="1">
    <citation type="submission" date="2021-06" db="EMBL/GenBank/DDBJ databases">
        <title>Caerostris darwini draft genome.</title>
        <authorList>
            <person name="Kono N."/>
            <person name="Arakawa K."/>
        </authorList>
    </citation>
    <scope>NUCLEOTIDE SEQUENCE [LARGE SCALE GENOMIC DNA]</scope>
</reference>
<protein>
    <recommendedName>
        <fullName evidence="4">Ribosomal protein L2</fullName>
    </recommendedName>
</protein>
<sequence>MKRKRYPRTARGKHRQRNPSDYRNYWRGGEAAVGSNGFECSIATADSWIPTVRQKRGLLEMGGGGSGMEIITHVAVGQLCWVRSFKVHLDNHGERFVVAGVEGNIA</sequence>